<dbReference type="InterPro" id="IPR013317">
    <property type="entry name" value="DnaA_dom"/>
</dbReference>
<dbReference type="AlphaFoldDB" id="A0A1Q2SNY4"/>
<dbReference type="PANTHER" id="PTHR30050">
    <property type="entry name" value="CHROMOSOMAL REPLICATION INITIATOR PROTEIN DNAA"/>
    <property type="match status" value="1"/>
</dbReference>
<dbReference type="Gene3D" id="1.10.8.60">
    <property type="match status" value="1"/>
</dbReference>
<protein>
    <submittedName>
        <fullName evidence="3">DnaA regulatory inactivator Hda</fullName>
    </submittedName>
</protein>
<gene>
    <name evidence="3" type="ORF">TAO_1437</name>
</gene>
<dbReference type="SUPFAM" id="SSF52540">
    <property type="entry name" value="P-loop containing nucleoside triphosphate hydrolases"/>
    <property type="match status" value="1"/>
</dbReference>
<feature type="domain" description="Chromosomal replication initiator protein DnaA ATPAse" evidence="1">
    <location>
        <begin position="19"/>
        <end position="159"/>
    </location>
</feature>
<dbReference type="InterPro" id="IPR027417">
    <property type="entry name" value="P-loop_NTPase"/>
</dbReference>
<dbReference type="KEGG" id="ntt:TAO_1437"/>
<evidence type="ECO:0000259" key="2">
    <source>
        <dbReference type="Pfam" id="PF22688"/>
    </source>
</evidence>
<dbReference type="GO" id="GO:0032297">
    <property type="term" value="P:negative regulation of DNA-templated DNA replication initiation"/>
    <property type="evidence" value="ECO:0007669"/>
    <property type="project" value="InterPro"/>
</dbReference>
<feature type="domain" description="Hda lid" evidence="2">
    <location>
        <begin position="167"/>
        <end position="231"/>
    </location>
</feature>
<proteinExistence type="predicted"/>
<dbReference type="PANTHER" id="PTHR30050:SF5">
    <property type="entry name" value="DNAA REGULATORY INACTIVATOR HDA"/>
    <property type="match status" value="1"/>
</dbReference>
<evidence type="ECO:0000313" key="4">
    <source>
        <dbReference type="Proteomes" id="UP000243679"/>
    </source>
</evidence>
<sequence length="233" mass="26403">MVTTQQLPLPIGKYGAPSFESYYRTEANYEPVVATERCGKGEGDRFLYLWGSSGVGKTHLLLSTCRIAAQRGERVVYIPLKRADKIAPEILQGLETTALIAIDDIDCIAHHQCWEEALLRFYNLVRKSFTRLLLTSSDKPSALNLLLPDLRSRLEWALIYQLQPLNDGQKHAALKLQAEKRGMELSDEVTDFLLRHSARDMHSLSHLLMELERASMAAQRRVTIPFARQILGI</sequence>
<dbReference type="Pfam" id="PF00308">
    <property type="entry name" value="Bac_DnaA"/>
    <property type="match status" value="1"/>
</dbReference>
<evidence type="ECO:0000259" key="1">
    <source>
        <dbReference type="Pfam" id="PF00308"/>
    </source>
</evidence>
<dbReference type="Gene3D" id="3.40.50.300">
    <property type="entry name" value="P-loop containing nucleotide triphosphate hydrolases"/>
    <property type="match status" value="1"/>
</dbReference>
<dbReference type="NCBIfam" id="TIGR03420">
    <property type="entry name" value="DnaA_homol_Hda"/>
    <property type="match status" value="1"/>
</dbReference>
<dbReference type="InterPro" id="IPR017788">
    <property type="entry name" value="Hda"/>
</dbReference>
<dbReference type="Proteomes" id="UP000243679">
    <property type="component" value="Chromosome"/>
</dbReference>
<dbReference type="EMBL" id="AP014836">
    <property type="protein sequence ID" value="BAW80807.1"/>
    <property type="molecule type" value="Genomic_DNA"/>
</dbReference>
<accession>A0A1Q2SNY4</accession>
<dbReference type="GO" id="GO:0006270">
    <property type="term" value="P:DNA replication initiation"/>
    <property type="evidence" value="ECO:0007669"/>
    <property type="project" value="TreeGrafter"/>
</dbReference>
<dbReference type="Pfam" id="PF22688">
    <property type="entry name" value="Hda_lid"/>
    <property type="match status" value="1"/>
</dbReference>
<evidence type="ECO:0000313" key="3">
    <source>
        <dbReference type="EMBL" id="BAW80807.1"/>
    </source>
</evidence>
<organism evidence="3 4">
    <name type="scientific">Candidatus Nitrosoglobus terrae</name>
    <dbReference type="NCBI Taxonomy" id="1630141"/>
    <lineage>
        <taxon>Bacteria</taxon>
        <taxon>Pseudomonadati</taxon>
        <taxon>Pseudomonadota</taxon>
        <taxon>Gammaproteobacteria</taxon>
        <taxon>Chromatiales</taxon>
        <taxon>Chromatiaceae</taxon>
        <taxon>Candidatus Nitrosoglobus</taxon>
    </lineage>
</organism>
<keyword evidence="4" id="KW-1185">Reference proteome</keyword>
<dbReference type="InterPro" id="IPR055199">
    <property type="entry name" value="Hda_lid"/>
</dbReference>
<reference evidence="3 4" key="1">
    <citation type="journal article" date="2017" name="ISME J.">
        <title>An acid-tolerant ammonia-oxidizing ?-proteobacterium from soil.</title>
        <authorList>
            <person name="Hayatsu M."/>
            <person name="Tago K."/>
            <person name="Uchiyama I."/>
            <person name="Toyoda A."/>
            <person name="Wang Y."/>
            <person name="Shimomura Y."/>
            <person name="Okubo T."/>
            <person name="Kurisu F."/>
            <person name="Hirono Y."/>
            <person name="Nonaka K."/>
            <person name="Akiyama H."/>
            <person name="Itoh T."/>
            <person name="Takami H."/>
        </authorList>
    </citation>
    <scope>NUCLEOTIDE SEQUENCE [LARGE SCALE GENOMIC DNA]</scope>
    <source>
        <strain evidence="3 4">TAO100</strain>
    </source>
</reference>
<name>A0A1Q2SNY4_9GAMM</name>